<dbReference type="VEuPathDB" id="VectorBase:GAUT034915"/>
<dbReference type="Proteomes" id="UP000078200">
    <property type="component" value="Unassembled WGS sequence"/>
</dbReference>
<keyword evidence="2" id="KW-1185">Reference proteome</keyword>
<sequence length="169" mass="18798">MQRQRRTYAKPSKNLKVNNWRPSYLTHFLVNSCRVIQSCEVWKRDIFAGRSHSAVGITNDILVAENSVANMLKAAADSNSMLKAPKPAIAMAVSKSVSAFWEFNLSAVTPRVFIEITCALSVTSRGFVIVITSLNVGDLGTLNSLLSYTYHYVAHYSDFKRVAKTSALY</sequence>
<evidence type="ECO:0000313" key="2">
    <source>
        <dbReference type="Proteomes" id="UP000078200"/>
    </source>
</evidence>
<dbReference type="AlphaFoldDB" id="A0A1A9VEM8"/>
<name>A0A1A9VEM8_GLOAU</name>
<proteinExistence type="predicted"/>
<protein>
    <submittedName>
        <fullName evidence="1">Uncharacterized protein</fullName>
    </submittedName>
</protein>
<evidence type="ECO:0000313" key="1">
    <source>
        <dbReference type="EnsemblMetazoa" id="GAUT034915-PA"/>
    </source>
</evidence>
<reference evidence="1" key="1">
    <citation type="submission" date="2020-05" db="UniProtKB">
        <authorList>
            <consortium name="EnsemblMetazoa"/>
        </authorList>
    </citation>
    <scope>IDENTIFICATION</scope>
    <source>
        <strain evidence="1">TTRI</strain>
    </source>
</reference>
<organism evidence="1 2">
    <name type="scientific">Glossina austeni</name>
    <name type="common">Savannah tsetse fly</name>
    <dbReference type="NCBI Taxonomy" id="7395"/>
    <lineage>
        <taxon>Eukaryota</taxon>
        <taxon>Metazoa</taxon>
        <taxon>Ecdysozoa</taxon>
        <taxon>Arthropoda</taxon>
        <taxon>Hexapoda</taxon>
        <taxon>Insecta</taxon>
        <taxon>Pterygota</taxon>
        <taxon>Neoptera</taxon>
        <taxon>Endopterygota</taxon>
        <taxon>Diptera</taxon>
        <taxon>Brachycera</taxon>
        <taxon>Muscomorpha</taxon>
        <taxon>Hippoboscoidea</taxon>
        <taxon>Glossinidae</taxon>
        <taxon>Glossina</taxon>
    </lineage>
</organism>
<dbReference type="EnsemblMetazoa" id="GAUT034915-RA">
    <property type="protein sequence ID" value="GAUT034915-PA"/>
    <property type="gene ID" value="GAUT034915"/>
</dbReference>
<accession>A0A1A9VEM8</accession>